<comment type="caution">
    <text evidence="2">The sequence shown here is derived from an EMBL/GenBank/DDBJ whole genome shotgun (WGS) entry which is preliminary data.</text>
</comment>
<accession>A0A9P6T6G5</accession>
<name>A0A9P6T6G5_9BASI</name>
<feature type="compositionally biased region" description="Low complexity" evidence="1">
    <location>
        <begin position="1"/>
        <end position="13"/>
    </location>
</feature>
<dbReference type="OrthoDB" id="66095at2759"/>
<feature type="region of interest" description="Disordered" evidence="1">
    <location>
        <begin position="1"/>
        <end position="25"/>
    </location>
</feature>
<proteinExistence type="predicted"/>
<dbReference type="EMBL" id="MU167436">
    <property type="protein sequence ID" value="KAG0140545.1"/>
    <property type="molecule type" value="Genomic_DNA"/>
</dbReference>
<dbReference type="Proteomes" id="UP000886653">
    <property type="component" value="Unassembled WGS sequence"/>
</dbReference>
<protein>
    <submittedName>
        <fullName evidence="2">Uncharacterized protein</fullName>
    </submittedName>
</protein>
<evidence type="ECO:0000313" key="2">
    <source>
        <dbReference type="EMBL" id="KAG0140545.1"/>
    </source>
</evidence>
<keyword evidence="3" id="KW-1185">Reference proteome</keyword>
<gene>
    <name evidence="2" type="ORF">CROQUDRAFT_665060</name>
</gene>
<organism evidence="2 3">
    <name type="scientific">Cronartium quercuum f. sp. fusiforme G11</name>
    <dbReference type="NCBI Taxonomy" id="708437"/>
    <lineage>
        <taxon>Eukaryota</taxon>
        <taxon>Fungi</taxon>
        <taxon>Dikarya</taxon>
        <taxon>Basidiomycota</taxon>
        <taxon>Pucciniomycotina</taxon>
        <taxon>Pucciniomycetes</taxon>
        <taxon>Pucciniales</taxon>
        <taxon>Coleosporiaceae</taxon>
        <taxon>Cronartium</taxon>
    </lineage>
</organism>
<evidence type="ECO:0000256" key="1">
    <source>
        <dbReference type="SAM" id="MobiDB-lite"/>
    </source>
</evidence>
<dbReference type="AlphaFoldDB" id="A0A9P6T6G5"/>
<reference evidence="2" key="1">
    <citation type="submission" date="2013-11" db="EMBL/GenBank/DDBJ databases">
        <title>Genome sequence of the fusiform rust pathogen reveals effectors for host alternation and coevolution with pine.</title>
        <authorList>
            <consortium name="DOE Joint Genome Institute"/>
            <person name="Smith K."/>
            <person name="Pendleton A."/>
            <person name="Kubisiak T."/>
            <person name="Anderson C."/>
            <person name="Salamov A."/>
            <person name="Aerts A."/>
            <person name="Riley R."/>
            <person name="Clum A."/>
            <person name="Lindquist E."/>
            <person name="Ence D."/>
            <person name="Campbell M."/>
            <person name="Kronenberg Z."/>
            <person name="Feau N."/>
            <person name="Dhillon B."/>
            <person name="Hamelin R."/>
            <person name="Burleigh J."/>
            <person name="Smith J."/>
            <person name="Yandell M."/>
            <person name="Nelson C."/>
            <person name="Grigoriev I."/>
            <person name="Davis J."/>
        </authorList>
    </citation>
    <scope>NUCLEOTIDE SEQUENCE</scope>
    <source>
        <strain evidence="2">G11</strain>
    </source>
</reference>
<sequence length="270" mass="31234">MGNLSSCPTSPSKPKTKNHPNRNQDWLGPTPIEIFEVRDILMKCGKLPIELSCEILDLAEYWTKDVIRSDHQVIVERGQETIFDIDLLYDSTYMSNVLAWHRNYLKSQTTESPSEGAVINDRLPNSSNAQIYTAKVMKIEWTVVSHDQGWSSYPDDHGTDRNSWTWTEASLYTRNRFNQSFESQLSSNSIPHRICTNIHAKRKSSLHKHIWNPNHPLLIELNLRLRSLSNSFDFKEEQDSIGFCVNAVAQYNGWVNTVELVECKFFYSFT</sequence>
<evidence type="ECO:0000313" key="3">
    <source>
        <dbReference type="Proteomes" id="UP000886653"/>
    </source>
</evidence>